<feature type="compositionally biased region" description="Basic and acidic residues" evidence="1">
    <location>
        <begin position="473"/>
        <end position="483"/>
    </location>
</feature>
<reference evidence="3 4" key="1">
    <citation type="journal article" date="2017" name="Int. J. Syst. Evol. Microbiol.">
        <title>Oleiagrimonas citrea sp. nov., a marine bacterium isolated from tidal flat sediment and emended description of the genus Oleiagrimonas Fang et al. 2015 and Oleiagrimonas soli.</title>
        <authorList>
            <person name="Yang S.H."/>
            <person name="Seo H.S."/>
            <person name="Seong C.N."/>
            <person name="Kwon K.K."/>
        </authorList>
    </citation>
    <scope>NUCLEOTIDE SEQUENCE [LARGE SCALE GENOMIC DNA]</scope>
    <source>
        <strain evidence="3 4">MEBiC09124</strain>
    </source>
</reference>
<keyword evidence="2" id="KW-0812">Transmembrane</keyword>
<accession>A0A846ZKG6</accession>
<gene>
    <name evidence="3" type="ORF">HF690_04790</name>
</gene>
<name>A0A846ZKG6_9GAMM</name>
<sequence>MSPTTATRPGYLATFTNLDSYKKATLIALVVSILYFCWYYFVLCNLPFIGTPTFRIDYIAASLSRGDSLLNAVTDSRPVNRILSFFQTRFAIAVLHGDTSYGLYLTQYLAVFVYFFCVASTINYLFKANLGVLALVAGFGVFAMSPEVISSIYKLETIVGSRSMLFGGLSLLVLMRWDRDRKHIQAAGFFFLYALSIFSKEDFALPPLLLLGWMLVRNGNILDQVRTYKYMLISAGAVLLFFLIYNEWLIKGHAFIDPVNVHGSPYFMSLSPSSLFRVAKRYIVGFDDTLAAIFIVYVLAAVALFISGKHRRENILVALIIGGLMAPYLIMPNHVFDYYATKWIAWQIMLVPVAIKLICPQRTIATALTAGLAAAAFSLTILGIMQHRAYQYYQSAYLRTHFNISRNMKETLERNRLALNAYDTVAITGIARKDIGYTPWQNNGEFSSYLTRNLGLDSNWILYVPSASPSVHSSKDSAGESTRKMTGKVQVESLARLNARTDLPVLAFNKDGTGRLLPPGSPH</sequence>
<proteinExistence type="predicted"/>
<feature type="transmembrane region" description="Helical" evidence="2">
    <location>
        <begin position="159"/>
        <end position="177"/>
    </location>
</feature>
<keyword evidence="4" id="KW-1185">Reference proteome</keyword>
<feature type="transmembrane region" description="Helical" evidence="2">
    <location>
        <begin position="228"/>
        <end position="245"/>
    </location>
</feature>
<evidence type="ECO:0000313" key="3">
    <source>
        <dbReference type="EMBL" id="NKZ38272.1"/>
    </source>
</evidence>
<organism evidence="3 4">
    <name type="scientific">Oleiagrimonas citrea</name>
    <dbReference type="NCBI Taxonomy" id="1665687"/>
    <lineage>
        <taxon>Bacteria</taxon>
        <taxon>Pseudomonadati</taxon>
        <taxon>Pseudomonadota</taxon>
        <taxon>Gammaproteobacteria</taxon>
        <taxon>Lysobacterales</taxon>
        <taxon>Rhodanobacteraceae</taxon>
        <taxon>Oleiagrimonas</taxon>
    </lineage>
</organism>
<dbReference type="RefSeq" id="WP_168608645.1">
    <property type="nucleotide sequence ID" value="NZ_JAAZQD010000002.1"/>
</dbReference>
<comment type="caution">
    <text evidence="3">The sequence shown here is derived from an EMBL/GenBank/DDBJ whole genome shotgun (WGS) entry which is preliminary data.</text>
</comment>
<keyword evidence="2" id="KW-1133">Transmembrane helix</keyword>
<evidence type="ECO:0000313" key="4">
    <source>
        <dbReference type="Proteomes" id="UP000541636"/>
    </source>
</evidence>
<feature type="transmembrane region" description="Helical" evidence="2">
    <location>
        <begin position="289"/>
        <end position="307"/>
    </location>
</feature>
<evidence type="ECO:0000256" key="1">
    <source>
        <dbReference type="SAM" id="MobiDB-lite"/>
    </source>
</evidence>
<dbReference type="EMBL" id="JAAZQD010000002">
    <property type="protein sequence ID" value="NKZ38272.1"/>
    <property type="molecule type" value="Genomic_DNA"/>
</dbReference>
<feature type="transmembrane region" description="Helical" evidence="2">
    <location>
        <begin position="366"/>
        <end position="385"/>
    </location>
</feature>
<dbReference type="AlphaFoldDB" id="A0A846ZKG6"/>
<evidence type="ECO:0008006" key="5">
    <source>
        <dbReference type="Google" id="ProtNLM"/>
    </source>
</evidence>
<feature type="transmembrane region" description="Helical" evidence="2">
    <location>
        <begin position="105"/>
        <end position="126"/>
    </location>
</feature>
<keyword evidence="2" id="KW-0472">Membrane</keyword>
<evidence type="ECO:0000256" key="2">
    <source>
        <dbReference type="SAM" id="Phobius"/>
    </source>
</evidence>
<feature type="transmembrane region" description="Helical" evidence="2">
    <location>
        <begin position="24"/>
        <end position="42"/>
    </location>
</feature>
<feature type="region of interest" description="Disordered" evidence="1">
    <location>
        <begin position="468"/>
        <end position="487"/>
    </location>
</feature>
<feature type="transmembrane region" description="Helical" evidence="2">
    <location>
        <begin position="314"/>
        <end position="331"/>
    </location>
</feature>
<dbReference type="Proteomes" id="UP000541636">
    <property type="component" value="Unassembled WGS sequence"/>
</dbReference>
<protein>
    <recommendedName>
        <fullName evidence="5">Glycosyltransferase RgtA/B/C/D-like domain-containing protein</fullName>
    </recommendedName>
</protein>
<feature type="transmembrane region" description="Helical" evidence="2">
    <location>
        <begin position="133"/>
        <end position="153"/>
    </location>
</feature>